<dbReference type="EMBL" id="FOTR01000005">
    <property type="protein sequence ID" value="SFL92281.1"/>
    <property type="molecule type" value="Genomic_DNA"/>
</dbReference>
<dbReference type="Proteomes" id="UP000198565">
    <property type="component" value="Unassembled WGS sequence"/>
</dbReference>
<accession>A0A1I4LMZ4</accession>
<name>A0A1I4LMZ4_9BACI</name>
<dbReference type="AlphaFoldDB" id="A0A1I4LMZ4"/>
<sequence>MRLPSVRVFVPYLILKVGVLRTISTKEIARIAMYEKKTKQLIYAFENGGIYK</sequence>
<evidence type="ECO:0000313" key="2">
    <source>
        <dbReference type="Proteomes" id="UP000198565"/>
    </source>
</evidence>
<protein>
    <submittedName>
        <fullName evidence="1">Uncharacterized protein</fullName>
    </submittedName>
</protein>
<proteinExistence type="predicted"/>
<reference evidence="2" key="1">
    <citation type="submission" date="2016-10" db="EMBL/GenBank/DDBJ databases">
        <authorList>
            <person name="Varghese N."/>
            <person name="Submissions S."/>
        </authorList>
    </citation>
    <scope>NUCLEOTIDE SEQUENCE [LARGE SCALE GENOMIC DNA]</scope>
    <source>
        <strain evidence="2">CGMCC 1.4250</strain>
    </source>
</reference>
<keyword evidence="2" id="KW-1185">Reference proteome</keyword>
<dbReference type="STRING" id="334253.SAMN04487943_105107"/>
<evidence type="ECO:0000313" key="1">
    <source>
        <dbReference type="EMBL" id="SFL92281.1"/>
    </source>
</evidence>
<organism evidence="1 2">
    <name type="scientific">Gracilibacillus orientalis</name>
    <dbReference type="NCBI Taxonomy" id="334253"/>
    <lineage>
        <taxon>Bacteria</taxon>
        <taxon>Bacillati</taxon>
        <taxon>Bacillota</taxon>
        <taxon>Bacilli</taxon>
        <taxon>Bacillales</taxon>
        <taxon>Bacillaceae</taxon>
        <taxon>Gracilibacillus</taxon>
    </lineage>
</organism>
<gene>
    <name evidence="1" type="ORF">SAMN04487943_105107</name>
</gene>